<evidence type="ECO:0000313" key="3">
    <source>
        <dbReference type="EMBL" id="KAA0158162.1"/>
    </source>
</evidence>
<reference evidence="3 4" key="1">
    <citation type="submission" date="2019-07" db="EMBL/GenBank/DDBJ databases">
        <title>Genomes of Cafeteria roenbergensis.</title>
        <authorList>
            <person name="Fischer M.G."/>
            <person name="Hackl T."/>
            <person name="Roman M."/>
        </authorList>
    </citation>
    <scope>NUCLEOTIDE SEQUENCE [LARGE SCALE GENOMIC DNA]</scope>
    <source>
        <strain evidence="3 4">RCC970-E3</strain>
    </source>
</reference>
<dbReference type="AlphaFoldDB" id="A0A5A8CYD2"/>
<feature type="region of interest" description="Disordered" evidence="1">
    <location>
        <begin position="112"/>
        <end position="157"/>
    </location>
</feature>
<feature type="compositionally biased region" description="Basic and acidic residues" evidence="1">
    <location>
        <begin position="133"/>
        <end position="145"/>
    </location>
</feature>
<evidence type="ECO:0000256" key="1">
    <source>
        <dbReference type="SAM" id="MobiDB-lite"/>
    </source>
</evidence>
<feature type="region of interest" description="Disordered" evidence="1">
    <location>
        <begin position="23"/>
        <end position="50"/>
    </location>
</feature>
<evidence type="ECO:0000256" key="2">
    <source>
        <dbReference type="SAM" id="SignalP"/>
    </source>
</evidence>
<proteinExistence type="predicted"/>
<feature type="signal peptide" evidence="2">
    <location>
        <begin position="1"/>
        <end position="24"/>
    </location>
</feature>
<dbReference type="Proteomes" id="UP000324907">
    <property type="component" value="Unassembled WGS sequence"/>
</dbReference>
<dbReference type="EMBL" id="VLTL01000158">
    <property type="protein sequence ID" value="KAA0158162.1"/>
    <property type="molecule type" value="Genomic_DNA"/>
</dbReference>
<feature type="chain" id="PRO_5022836648" evidence="2">
    <location>
        <begin position="25"/>
        <end position="157"/>
    </location>
</feature>
<accession>A0A5A8CYD2</accession>
<keyword evidence="2" id="KW-0732">Signal</keyword>
<gene>
    <name evidence="3" type="ORF">FNF28_06376</name>
</gene>
<organism evidence="3 4">
    <name type="scientific">Cafeteria roenbergensis</name>
    <name type="common">Marine flagellate</name>
    <dbReference type="NCBI Taxonomy" id="33653"/>
    <lineage>
        <taxon>Eukaryota</taxon>
        <taxon>Sar</taxon>
        <taxon>Stramenopiles</taxon>
        <taxon>Bigyra</taxon>
        <taxon>Opalozoa</taxon>
        <taxon>Bicosoecida</taxon>
        <taxon>Cafeteriaceae</taxon>
        <taxon>Cafeteria</taxon>
    </lineage>
</organism>
<evidence type="ECO:0000313" key="4">
    <source>
        <dbReference type="Proteomes" id="UP000324907"/>
    </source>
</evidence>
<sequence length="157" mass="16033">MQLGPRLSLTLVVGLWVSVSQTSASSEASKQGPSTDASPSGATDPRWMGHGQASDAALMAMRLPAMLPLELSNLPPATGSSGHVVADATGRRFLCTFQRLADILEGVNGQGAPGAETHNVDTSARLPPGNEAGSKDTAKGRRQEGDGGPTLCAMGQP</sequence>
<protein>
    <submittedName>
        <fullName evidence="3">Uncharacterized protein</fullName>
    </submittedName>
</protein>
<comment type="caution">
    <text evidence="3">The sequence shown here is derived from an EMBL/GenBank/DDBJ whole genome shotgun (WGS) entry which is preliminary data.</text>
</comment>
<name>A0A5A8CYD2_CAFRO</name>
<feature type="compositionally biased region" description="Polar residues" evidence="1">
    <location>
        <begin position="31"/>
        <end position="41"/>
    </location>
</feature>